<dbReference type="Proteomes" id="UP000286482">
    <property type="component" value="Unassembled WGS sequence"/>
</dbReference>
<evidence type="ECO:0000313" key="2">
    <source>
        <dbReference type="EMBL" id="RKF13138.1"/>
    </source>
</evidence>
<keyword evidence="3" id="KW-1185">Reference proteome</keyword>
<keyword evidence="1" id="KW-1003">Cell membrane</keyword>
<comment type="subcellular location">
    <subcellularLocation>
        <location evidence="1">Cell membrane</location>
        <topology evidence="1">Multi-pass membrane protein</topology>
    </subcellularLocation>
</comment>
<dbReference type="Pfam" id="PF02104">
    <property type="entry name" value="SURF1"/>
    <property type="match status" value="1"/>
</dbReference>
<proteinExistence type="inferred from homology"/>
<accession>A0A420E5X0</accession>
<protein>
    <recommendedName>
        <fullName evidence="1">SURF1-like protein</fullName>
    </recommendedName>
</protein>
<feature type="transmembrane region" description="Helical" evidence="1">
    <location>
        <begin position="39"/>
        <end position="58"/>
    </location>
</feature>
<evidence type="ECO:0000313" key="3">
    <source>
        <dbReference type="Proteomes" id="UP000286482"/>
    </source>
</evidence>
<dbReference type="EMBL" id="RAQO01000012">
    <property type="protein sequence ID" value="RKF13138.1"/>
    <property type="molecule type" value="Genomic_DNA"/>
</dbReference>
<keyword evidence="1" id="KW-1133">Transmembrane helix</keyword>
<dbReference type="CDD" id="cd06662">
    <property type="entry name" value="SURF1"/>
    <property type="match status" value="1"/>
</dbReference>
<comment type="similarity">
    <text evidence="1">Belongs to the SURF1 family.</text>
</comment>
<dbReference type="PROSITE" id="PS50895">
    <property type="entry name" value="SURF1"/>
    <property type="match status" value="1"/>
</dbReference>
<dbReference type="AlphaFoldDB" id="A0A420E5X0"/>
<keyword evidence="1" id="KW-0812">Transmembrane</keyword>
<feature type="transmembrane region" description="Helical" evidence="1">
    <location>
        <begin position="234"/>
        <end position="256"/>
    </location>
</feature>
<reference evidence="2 3" key="1">
    <citation type="submission" date="2018-09" db="EMBL/GenBank/DDBJ databases">
        <authorList>
            <person name="Wang Z."/>
        </authorList>
    </citation>
    <scope>NUCLEOTIDE SEQUENCE [LARGE SCALE GENOMIC DNA]</scope>
    <source>
        <strain evidence="2 3">ALS 81</strain>
    </source>
</reference>
<dbReference type="GO" id="GO:0005886">
    <property type="term" value="C:plasma membrane"/>
    <property type="evidence" value="ECO:0007669"/>
    <property type="project" value="UniProtKB-SubCell"/>
</dbReference>
<organism evidence="2 3">
    <name type="scientific">Alginatibacterium sediminis</name>
    <dbReference type="NCBI Taxonomy" id="2164068"/>
    <lineage>
        <taxon>Bacteria</taxon>
        <taxon>Pseudomonadati</taxon>
        <taxon>Pseudomonadota</taxon>
        <taxon>Gammaproteobacteria</taxon>
        <taxon>Alteromonadales</taxon>
        <taxon>Alteromonadaceae</taxon>
        <taxon>Alginatibacterium</taxon>
    </lineage>
</organism>
<keyword evidence="1" id="KW-0472">Membrane</keyword>
<evidence type="ECO:0000256" key="1">
    <source>
        <dbReference type="RuleBase" id="RU363076"/>
    </source>
</evidence>
<name>A0A420E5X0_9ALTE</name>
<comment type="caution">
    <text evidence="2">The sequence shown here is derived from an EMBL/GenBank/DDBJ whole genome shotgun (WGS) entry which is preliminary data.</text>
</comment>
<dbReference type="InterPro" id="IPR002994">
    <property type="entry name" value="Surf1/Shy1"/>
</dbReference>
<sequence length="263" mass="30168">MPRIAKPRFTMTKSSSNAMSNFNSTQTSLWMNAVTHWRLLSFVTLMLALVLLMVKLAFWQMQRAEQKQVILSEYYQRSGDVFSLSLAIGRGSEQWRRVEVGSLHWKEQLVYLDNQFESGRSGYAIFQLANTPQGAALVKTGWVPFTGNRKQLPELKNSISQSQFLIRYPSKSIVLDADHWIEDMGVAQRVQQLNIEALSKLWGIELLPFYLDPNLDLNPEQLIAMPAEKHQAYALQWVLMAIVASILTIYVATIWWRGKGDEQ</sequence>
<gene>
    <name evidence="2" type="ORF">DBZ36_18910</name>
</gene>